<feature type="transmembrane region" description="Helical" evidence="11">
    <location>
        <begin position="272"/>
        <end position="289"/>
    </location>
</feature>
<dbReference type="AlphaFoldDB" id="A0A6A6PK65"/>
<organism evidence="13 14">
    <name type="scientific">Neohortaea acidophila</name>
    <dbReference type="NCBI Taxonomy" id="245834"/>
    <lineage>
        <taxon>Eukaryota</taxon>
        <taxon>Fungi</taxon>
        <taxon>Dikarya</taxon>
        <taxon>Ascomycota</taxon>
        <taxon>Pezizomycotina</taxon>
        <taxon>Dothideomycetes</taxon>
        <taxon>Dothideomycetidae</taxon>
        <taxon>Mycosphaerellales</taxon>
        <taxon>Teratosphaeriaceae</taxon>
        <taxon>Neohortaea</taxon>
    </lineage>
</organism>
<keyword evidence="4 11" id="KW-0812">Transmembrane</keyword>
<evidence type="ECO:0000256" key="3">
    <source>
        <dbReference type="ARBA" id="ARBA00022449"/>
    </source>
</evidence>
<dbReference type="GO" id="GO:0016020">
    <property type="term" value="C:membrane"/>
    <property type="evidence" value="ECO:0007669"/>
    <property type="project" value="UniProtKB-SubCell"/>
</dbReference>
<feature type="transmembrane region" description="Helical" evidence="11">
    <location>
        <begin position="480"/>
        <end position="506"/>
    </location>
</feature>
<keyword evidence="6" id="KW-0915">Sodium</keyword>
<dbReference type="GO" id="GO:0015297">
    <property type="term" value="F:antiporter activity"/>
    <property type="evidence" value="ECO:0007669"/>
    <property type="project" value="UniProtKB-KW"/>
</dbReference>
<evidence type="ECO:0000313" key="13">
    <source>
        <dbReference type="EMBL" id="KAF2480325.1"/>
    </source>
</evidence>
<feature type="transmembrane region" description="Helical" evidence="11">
    <location>
        <begin position="68"/>
        <end position="85"/>
    </location>
</feature>
<feature type="transmembrane region" description="Helical" evidence="11">
    <location>
        <begin position="192"/>
        <end position="217"/>
    </location>
</feature>
<gene>
    <name evidence="13" type="ORF">BDY17DRAFT_285943</name>
</gene>
<feature type="region of interest" description="Disordered" evidence="10">
    <location>
        <begin position="298"/>
        <end position="330"/>
    </location>
</feature>
<feature type="compositionally biased region" description="Polar residues" evidence="10">
    <location>
        <begin position="441"/>
        <end position="451"/>
    </location>
</feature>
<accession>A0A6A6PK65</accession>
<evidence type="ECO:0000256" key="8">
    <source>
        <dbReference type="ARBA" id="ARBA00023136"/>
    </source>
</evidence>
<dbReference type="Gene3D" id="1.20.1530.20">
    <property type="match status" value="3"/>
</dbReference>
<feature type="transmembrane region" description="Helical" evidence="11">
    <location>
        <begin position="518"/>
        <end position="541"/>
    </location>
</feature>
<evidence type="ECO:0000256" key="11">
    <source>
        <dbReference type="SAM" id="Phobius"/>
    </source>
</evidence>
<evidence type="ECO:0000256" key="2">
    <source>
        <dbReference type="ARBA" id="ARBA00022448"/>
    </source>
</evidence>
<comment type="subcellular location">
    <subcellularLocation>
        <location evidence="1">Membrane</location>
        <topology evidence="1">Multi-pass membrane protein</topology>
    </subcellularLocation>
</comment>
<dbReference type="OrthoDB" id="1288932at2759"/>
<dbReference type="InterPro" id="IPR038770">
    <property type="entry name" value="Na+/solute_symporter_sf"/>
</dbReference>
<dbReference type="PANTHER" id="PTHR43562:SF3">
    <property type="entry name" value="SODIUM ION_PROTON EXCHANGER (EUROFUNG)"/>
    <property type="match status" value="1"/>
</dbReference>
<evidence type="ECO:0000256" key="5">
    <source>
        <dbReference type="ARBA" id="ARBA00022989"/>
    </source>
</evidence>
<evidence type="ECO:0000256" key="4">
    <source>
        <dbReference type="ARBA" id="ARBA00022692"/>
    </source>
</evidence>
<keyword evidence="9" id="KW-0739">Sodium transport</keyword>
<dbReference type="InterPro" id="IPR006153">
    <property type="entry name" value="Cation/H_exchanger_TM"/>
</dbReference>
<feature type="transmembrane region" description="Helical" evidence="11">
    <location>
        <begin position="247"/>
        <end position="266"/>
    </location>
</feature>
<keyword evidence="8 11" id="KW-0472">Membrane</keyword>
<feature type="transmembrane region" description="Helical" evidence="11">
    <location>
        <begin position="97"/>
        <end position="118"/>
    </location>
</feature>
<feature type="domain" description="Cation/H+ exchanger transmembrane" evidence="12">
    <location>
        <begin position="26"/>
        <end position="283"/>
    </location>
</feature>
<evidence type="ECO:0000256" key="1">
    <source>
        <dbReference type="ARBA" id="ARBA00004141"/>
    </source>
</evidence>
<protein>
    <submittedName>
        <fullName evidence="13">Sodium/hydrogen exchanger family-domain-containing protein</fullName>
    </submittedName>
</protein>
<feature type="region of interest" description="Disordered" evidence="10">
    <location>
        <begin position="429"/>
        <end position="475"/>
    </location>
</feature>
<feature type="transmembrane region" description="Helical" evidence="11">
    <location>
        <begin position="158"/>
        <end position="180"/>
    </location>
</feature>
<keyword evidence="14" id="KW-1185">Reference proteome</keyword>
<evidence type="ECO:0000256" key="10">
    <source>
        <dbReference type="SAM" id="MobiDB-lite"/>
    </source>
</evidence>
<evidence type="ECO:0000259" key="12">
    <source>
        <dbReference type="Pfam" id="PF00999"/>
    </source>
</evidence>
<keyword evidence="2" id="KW-0813">Transport</keyword>
<evidence type="ECO:0000256" key="9">
    <source>
        <dbReference type="ARBA" id="ARBA00023201"/>
    </source>
</evidence>
<dbReference type="EMBL" id="MU001640">
    <property type="protein sequence ID" value="KAF2480325.1"/>
    <property type="molecule type" value="Genomic_DNA"/>
</dbReference>
<dbReference type="Proteomes" id="UP000799767">
    <property type="component" value="Unassembled WGS sequence"/>
</dbReference>
<sequence>MMDDRAAIPYREPGIVSILILSSFLLLLNIINHLFNRLVYCGLVGQILIGVAWGTPGADWLTRDFEDAVTSLGYLGLILIVYHGGLSTNLRALKSNLYLSAAVALLGIACPIALSFLLQPLLNATPLQAFAAGAALCSTSLGTTFTVLAASGLSDTRLGVVLSSAAMMDDVVGLIMVQVISNLGGSSSDLNAITIVRPVLVSIAFAVIIPLVCLYVAKPMLLRFRIRPAEGPGEAGRLRHLLSSRQALFMIQTVLLLASVTGATYAGTSNLFAAYIAGAVITWGGDLYSTRMKPAATTTTSKPAARTQGSTVAAGDTTPPATAKEQNEERTNDLSGTAVYTRYYSQVVDYVLQPMFFASIGFAIPIRDMFRGEVVWKGIVYAALMTVAKTVCGLCLLPRPSPSWTIGSALSKLLKSTLPARVRTCFISRKQPEQRREDATKSNASSPTAVQAATPPPKPKDAAASATTKPPNPVRPPRSLYPAAIIGCAMVSRGEIGFLISSIAAAKGVYGGSNTSDLFLVVNWAILICTLLGPLAVGVLVRRVRRLQETQTRLQTGRADALGDWGVVSKER</sequence>
<dbReference type="GO" id="GO:0006814">
    <property type="term" value="P:sodium ion transport"/>
    <property type="evidence" value="ECO:0007669"/>
    <property type="project" value="UniProtKB-KW"/>
</dbReference>
<name>A0A6A6PK65_9PEZI</name>
<dbReference type="PANTHER" id="PTHR43562">
    <property type="entry name" value="NAPA-TYPE SODIUM/HYDROGEN ANTIPORTER"/>
    <property type="match status" value="1"/>
</dbReference>
<reference evidence="13" key="1">
    <citation type="journal article" date="2020" name="Stud. Mycol.">
        <title>101 Dothideomycetes genomes: a test case for predicting lifestyles and emergence of pathogens.</title>
        <authorList>
            <person name="Haridas S."/>
            <person name="Albert R."/>
            <person name="Binder M."/>
            <person name="Bloem J."/>
            <person name="Labutti K."/>
            <person name="Salamov A."/>
            <person name="Andreopoulos B."/>
            <person name="Baker S."/>
            <person name="Barry K."/>
            <person name="Bills G."/>
            <person name="Bluhm B."/>
            <person name="Cannon C."/>
            <person name="Castanera R."/>
            <person name="Culley D."/>
            <person name="Daum C."/>
            <person name="Ezra D."/>
            <person name="Gonzalez J."/>
            <person name="Henrissat B."/>
            <person name="Kuo A."/>
            <person name="Liang C."/>
            <person name="Lipzen A."/>
            <person name="Lutzoni F."/>
            <person name="Magnuson J."/>
            <person name="Mondo S."/>
            <person name="Nolan M."/>
            <person name="Ohm R."/>
            <person name="Pangilinan J."/>
            <person name="Park H.-J."/>
            <person name="Ramirez L."/>
            <person name="Alfaro M."/>
            <person name="Sun H."/>
            <person name="Tritt A."/>
            <person name="Yoshinaga Y."/>
            <person name="Zwiers L.-H."/>
            <person name="Turgeon B."/>
            <person name="Goodwin S."/>
            <person name="Spatafora J."/>
            <person name="Crous P."/>
            <person name="Grigoriev I."/>
        </authorList>
    </citation>
    <scope>NUCLEOTIDE SEQUENCE</scope>
    <source>
        <strain evidence="13">CBS 113389</strain>
    </source>
</reference>
<feature type="compositionally biased region" description="Basic and acidic residues" evidence="10">
    <location>
        <begin position="430"/>
        <end position="440"/>
    </location>
</feature>
<dbReference type="GeneID" id="54473121"/>
<dbReference type="GO" id="GO:1902600">
    <property type="term" value="P:proton transmembrane transport"/>
    <property type="evidence" value="ECO:0007669"/>
    <property type="project" value="InterPro"/>
</dbReference>
<dbReference type="RefSeq" id="XP_033586895.1">
    <property type="nucleotide sequence ID" value="XM_033732119.1"/>
</dbReference>
<feature type="transmembrane region" description="Helical" evidence="11">
    <location>
        <begin position="130"/>
        <end position="151"/>
    </location>
</feature>
<proteinExistence type="predicted"/>
<feature type="transmembrane region" description="Helical" evidence="11">
    <location>
        <begin position="38"/>
        <end position="56"/>
    </location>
</feature>
<evidence type="ECO:0000256" key="6">
    <source>
        <dbReference type="ARBA" id="ARBA00023053"/>
    </source>
</evidence>
<feature type="transmembrane region" description="Helical" evidence="11">
    <location>
        <begin position="14"/>
        <end position="31"/>
    </location>
</feature>
<evidence type="ECO:0000313" key="14">
    <source>
        <dbReference type="Proteomes" id="UP000799767"/>
    </source>
</evidence>
<keyword evidence="5 11" id="KW-1133">Transmembrane helix</keyword>
<keyword evidence="7" id="KW-0406">Ion transport</keyword>
<keyword evidence="3" id="KW-0050">Antiport</keyword>
<dbReference type="Pfam" id="PF00999">
    <property type="entry name" value="Na_H_Exchanger"/>
    <property type="match status" value="1"/>
</dbReference>
<evidence type="ECO:0000256" key="7">
    <source>
        <dbReference type="ARBA" id="ARBA00023065"/>
    </source>
</evidence>